<reference evidence="2" key="1">
    <citation type="submission" date="2014-12" db="EMBL/GenBank/DDBJ databases">
        <title>Insight into the proteome of Arion vulgaris.</title>
        <authorList>
            <person name="Aradska J."/>
            <person name="Bulat T."/>
            <person name="Smidak R."/>
            <person name="Sarate P."/>
            <person name="Gangsoo J."/>
            <person name="Sialana F."/>
            <person name="Bilban M."/>
            <person name="Lubec G."/>
        </authorList>
    </citation>
    <scope>NUCLEOTIDE SEQUENCE</scope>
    <source>
        <tissue evidence="2">Skin</tissue>
    </source>
</reference>
<name>A0A0B7BVV3_9EUPU</name>
<evidence type="ECO:0000256" key="1">
    <source>
        <dbReference type="SAM" id="Phobius"/>
    </source>
</evidence>
<proteinExistence type="predicted"/>
<feature type="non-terminal residue" evidence="2">
    <location>
        <position position="85"/>
    </location>
</feature>
<keyword evidence="1" id="KW-0472">Membrane</keyword>
<accession>A0A0B7BVV3</accession>
<gene>
    <name evidence="2" type="primary">ORF214471</name>
</gene>
<organism evidence="2">
    <name type="scientific">Arion vulgaris</name>
    <dbReference type="NCBI Taxonomy" id="1028688"/>
    <lineage>
        <taxon>Eukaryota</taxon>
        <taxon>Metazoa</taxon>
        <taxon>Spiralia</taxon>
        <taxon>Lophotrochozoa</taxon>
        <taxon>Mollusca</taxon>
        <taxon>Gastropoda</taxon>
        <taxon>Heterobranchia</taxon>
        <taxon>Euthyneura</taxon>
        <taxon>Panpulmonata</taxon>
        <taxon>Eupulmonata</taxon>
        <taxon>Stylommatophora</taxon>
        <taxon>Helicina</taxon>
        <taxon>Arionoidea</taxon>
        <taxon>Arionidae</taxon>
        <taxon>Arion</taxon>
    </lineage>
</organism>
<protein>
    <submittedName>
        <fullName evidence="2">Uncharacterized protein</fullName>
    </submittedName>
</protein>
<keyword evidence="1" id="KW-0812">Transmembrane</keyword>
<feature type="transmembrane region" description="Helical" evidence="1">
    <location>
        <begin position="37"/>
        <end position="61"/>
    </location>
</feature>
<dbReference type="EMBL" id="HACG01050182">
    <property type="protein sequence ID" value="CEK97047.1"/>
    <property type="molecule type" value="Transcribed_RNA"/>
</dbReference>
<keyword evidence="1" id="KW-1133">Transmembrane helix</keyword>
<feature type="non-terminal residue" evidence="2">
    <location>
        <position position="1"/>
    </location>
</feature>
<sequence length="85" mass="9754">NRPSHYPLTLQMTSCVTLASVNDHTLLMLDPLIPNEILLISIVLFWVNFFHFYPSFLVIAVKYSLVFTWFHLLSTTRLDDGVGCP</sequence>
<evidence type="ECO:0000313" key="2">
    <source>
        <dbReference type="EMBL" id="CEK97047.1"/>
    </source>
</evidence>
<dbReference type="AlphaFoldDB" id="A0A0B7BVV3"/>